<dbReference type="Proteomes" id="UP000252585">
    <property type="component" value="Unassembled WGS sequence"/>
</dbReference>
<dbReference type="FunFam" id="3.40.50.11060:FF:000001">
    <property type="entry name" value="GTPase HflX"/>
    <property type="match status" value="1"/>
</dbReference>
<protein>
    <recommendedName>
        <fullName evidence="6">GTPase HflX</fullName>
    </recommendedName>
    <alternativeName>
        <fullName evidence="6">GTP-binding protein HflX</fullName>
    </alternativeName>
</protein>
<keyword evidence="4 8" id="KW-0460">Magnesium</keyword>
<evidence type="ECO:0000256" key="6">
    <source>
        <dbReference type="HAMAP-Rule" id="MF_00900"/>
    </source>
</evidence>
<evidence type="ECO:0000256" key="5">
    <source>
        <dbReference type="ARBA" id="ARBA00023134"/>
    </source>
</evidence>
<evidence type="ECO:0000256" key="1">
    <source>
        <dbReference type="ARBA" id="ARBA00022490"/>
    </source>
</evidence>
<comment type="subcellular location">
    <subcellularLocation>
        <location evidence="6">Cytoplasm</location>
    </subcellularLocation>
    <text evidence="6">May associate with membranes.</text>
</comment>
<comment type="function">
    <text evidence="6">GTPase that associates with the 50S ribosomal subunit and may have a role during protein synthesis or ribosome biogenesis.</text>
</comment>
<dbReference type="InterPro" id="IPR042108">
    <property type="entry name" value="GTPase_HflX_N_sf"/>
</dbReference>
<keyword evidence="2 8" id="KW-0479">Metal-binding</keyword>
<dbReference type="InterPro" id="IPR006073">
    <property type="entry name" value="GTP-bd"/>
</dbReference>
<dbReference type="GO" id="GO:0005737">
    <property type="term" value="C:cytoplasm"/>
    <property type="evidence" value="ECO:0007669"/>
    <property type="project" value="UniProtKB-SubCell"/>
</dbReference>
<evidence type="ECO:0000256" key="2">
    <source>
        <dbReference type="ARBA" id="ARBA00022723"/>
    </source>
</evidence>
<comment type="subunit">
    <text evidence="6">Monomer. Associates with the 50S ribosomal subunit.</text>
</comment>
<dbReference type="Pfam" id="PF16360">
    <property type="entry name" value="GTP-bdg_M"/>
    <property type="match status" value="1"/>
</dbReference>
<feature type="binding site" evidence="7">
    <location>
        <begin position="226"/>
        <end position="230"/>
    </location>
    <ligand>
        <name>GTP</name>
        <dbReference type="ChEBI" id="CHEBI:37565"/>
    </ligand>
</feature>
<sequence>MKERVAIIAVKTQKDEDERFSYSLQELTQLVETANGEVIFTSTQNRPKPHPRYYMGEGKLEELQEQMEEEEIDLLISNGELSGSQIRNIQEHVGVKVIDRSQLILDIFALRAKTKEGKLQVELAQYEYMLPRIHGQGEAMSKLAGGIGTRGPGESKLESDRRHIRRRMKEIKDRLEAVVKQREQYRTRRKRNHTTQVAIVGYTNAGKSTLFNALTNSTSLQEDKLFATLDPLTRQLRLPSGLEIIMSDTVGFIQDLPTSLVAAFRSTLEEVTEADFILHVIDASATNYLDHENTVISLLNDLEAENIPMLTIYNKKDLVEQTFTPSSVPFELISALDSDDVERVTHSLEKLIKTEWVSFSSFVSASEGKILDLMRKHSILTEEKFIEAENQYFIEGFIEPTHPVNQYLKGKN</sequence>
<dbReference type="Gene3D" id="3.40.50.11060">
    <property type="entry name" value="GTPase HflX, N-terminal domain"/>
    <property type="match status" value="1"/>
</dbReference>
<dbReference type="Gene3D" id="6.10.250.2860">
    <property type="match status" value="1"/>
</dbReference>
<feature type="binding site" evidence="8">
    <location>
        <position position="208"/>
    </location>
    <ligand>
        <name>Mg(2+)</name>
        <dbReference type="ChEBI" id="CHEBI:18420"/>
    </ligand>
</feature>
<dbReference type="CDD" id="cd01878">
    <property type="entry name" value="HflX"/>
    <property type="match status" value="1"/>
</dbReference>
<evidence type="ECO:0000256" key="3">
    <source>
        <dbReference type="ARBA" id="ARBA00022741"/>
    </source>
</evidence>
<evidence type="ECO:0000256" key="4">
    <source>
        <dbReference type="ARBA" id="ARBA00022842"/>
    </source>
</evidence>
<feature type="coiled-coil region" evidence="9">
    <location>
        <begin position="154"/>
        <end position="188"/>
    </location>
</feature>
<dbReference type="OrthoDB" id="9812272at2"/>
<evidence type="ECO:0000313" key="11">
    <source>
        <dbReference type="EMBL" id="RCW70637.1"/>
    </source>
</evidence>
<name>A0A368XVV0_9BACI</name>
<evidence type="ECO:0000256" key="9">
    <source>
        <dbReference type="SAM" id="Coils"/>
    </source>
</evidence>
<dbReference type="Gene3D" id="3.40.50.300">
    <property type="entry name" value="P-loop containing nucleotide triphosphate hydrolases"/>
    <property type="match status" value="1"/>
</dbReference>
<dbReference type="InterPro" id="IPR030394">
    <property type="entry name" value="G_HFLX_dom"/>
</dbReference>
<keyword evidence="12" id="KW-1185">Reference proteome</keyword>
<dbReference type="Pfam" id="PF13167">
    <property type="entry name" value="GTP-bdg_N"/>
    <property type="match status" value="1"/>
</dbReference>
<dbReference type="HAMAP" id="MF_00900">
    <property type="entry name" value="GTPase_HflX"/>
    <property type="match status" value="1"/>
</dbReference>
<keyword evidence="3 6" id="KW-0547">Nucleotide-binding</keyword>
<dbReference type="GO" id="GO:0005525">
    <property type="term" value="F:GTP binding"/>
    <property type="evidence" value="ECO:0007669"/>
    <property type="project" value="UniProtKB-UniRule"/>
</dbReference>
<comment type="similarity">
    <text evidence="6">Belongs to the TRAFAC class OBG-HflX-like GTPase superfamily. HflX GTPase family.</text>
</comment>
<comment type="caution">
    <text evidence="11">The sequence shown here is derived from an EMBL/GenBank/DDBJ whole genome shotgun (WGS) entry which is preliminary data.</text>
</comment>
<keyword evidence="5 6" id="KW-0342">GTP-binding</keyword>
<dbReference type="InterPro" id="IPR027417">
    <property type="entry name" value="P-loop_NTPase"/>
</dbReference>
<evidence type="ECO:0000256" key="8">
    <source>
        <dbReference type="PIRSR" id="PIRSR006809-2"/>
    </source>
</evidence>
<gene>
    <name evidence="6" type="primary">hflX</name>
    <name evidence="11" type="ORF">DFR57_10634</name>
</gene>
<dbReference type="PANTHER" id="PTHR10229:SF0">
    <property type="entry name" value="GTP-BINDING PROTEIN 6-RELATED"/>
    <property type="match status" value="1"/>
</dbReference>
<dbReference type="GO" id="GO:0046872">
    <property type="term" value="F:metal ion binding"/>
    <property type="evidence" value="ECO:0007669"/>
    <property type="project" value="UniProtKB-KW"/>
</dbReference>
<feature type="binding site" evidence="7">
    <location>
        <begin position="248"/>
        <end position="251"/>
    </location>
    <ligand>
        <name>GTP</name>
        <dbReference type="ChEBI" id="CHEBI:37565"/>
    </ligand>
</feature>
<dbReference type="InterPro" id="IPR016496">
    <property type="entry name" value="GTPase_HflX"/>
</dbReference>
<feature type="binding site" evidence="7">
    <location>
        <begin position="334"/>
        <end position="336"/>
    </location>
    <ligand>
        <name>GTP</name>
        <dbReference type="ChEBI" id="CHEBI:37565"/>
    </ligand>
</feature>
<keyword evidence="1 6" id="KW-0963">Cytoplasm</keyword>
<dbReference type="GO" id="GO:0003924">
    <property type="term" value="F:GTPase activity"/>
    <property type="evidence" value="ECO:0007669"/>
    <property type="project" value="UniProtKB-UniRule"/>
</dbReference>
<keyword evidence="9" id="KW-0175">Coiled coil</keyword>
<dbReference type="RefSeq" id="WP_114352631.1">
    <property type="nucleotide sequence ID" value="NZ_QPJJ01000006.1"/>
</dbReference>
<dbReference type="AlphaFoldDB" id="A0A368XVV0"/>
<dbReference type="InterPro" id="IPR025121">
    <property type="entry name" value="GTPase_HflX_N"/>
</dbReference>
<proteinExistence type="inferred from homology"/>
<accession>A0A368XVV0</accession>
<feature type="binding site" evidence="7">
    <location>
        <begin position="201"/>
        <end position="208"/>
    </location>
    <ligand>
        <name>GTP</name>
        <dbReference type="ChEBI" id="CHEBI:37565"/>
    </ligand>
</feature>
<dbReference type="GO" id="GO:0043022">
    <property type="term" value="F:ribosome binding"/>
    <property type="evidence" value="ECO:0007669"/>
    <property type="project" value="TreeGrafter"/>
</dbReference>
<dbReference type="Pfam" id="PF01926">
    <property type="entry name" value="MMR_HSR1"/>
    <property type="match status" value="1"/>
</dbReference>
<evidence type="ECO:0000259" key="10">
    <source>
        <dbReference type="PROSITE" id="PS51705"/>
    </source>
</evidence>
<evidence type="ECO:0000313" key="12">
    <source>
        <dbReference type="Proteomes" id="UP000252585"/>
    </source>
</evidence>
<dbReference type="PROSITE" id="PS51705">
    <property type="entry name" value="G_HFLX"/>
    <property type="match status" value="1"/>
</dbReference>
<feature type="domain" description="Hflx-type G" evidence="10">
    <location>
        <begin position="195"/>
        <end position="356"/>
    </location>
</feature>
<dbReference type="PANTHER" id="PTHR10229">
    <property type="entry name" value="GTP-BINDING PROTEIN HFLX"/>
    <property type="match status" value="1"/>
</dbReference>
<feature type="binding site" evidence="8">
    <location>
        <position position="228"/>
    </location>
    <ligand>
        <name>Mg(2+)</name>
        <dbReference type="ChEBI" id="CHEBI:18420"/>
    </ligand>
</feature>
<comment type="cofactor">
    <cofactor evidence="8">
        <name>Mg(2+)</name>
        <dbReference type="ChEBI" id="CHEBI:18420"/>
    </cofactor>
</comment>
<dbReference type="PRINTS" id="PR00326">
    <property type="entry name" value="GTP1OBG"/>
</dbReference>
<dbReference type="PIRSF" id="PIRSF006809">
    <property type="entry name" value="GTP-binding_hflX_prd"/>
    <property type="match status" value="1"/>
</dbReference>
<dbReference type="EMBL" id="QPJJ01000006">
    <property type="protein sequence ID" value="RCW70637.1"/>
    <property type="molecule type" value="Genomic_DNA"/>
</dbReference>
<dbReference type="NCBIfam" id="TIGR03156">
    <property type="entry name" value="GTP_HflX"/>
    <property type="match status" value="1"/>
</dbReference>
<feature type="binding site" evidence="7">
    <location>
        <begin position="314"/>
        <end position="317"/>
    </location>
    <ligand>
        <name>GTP</name>
        <dbReference type="ChEBI" id="CHEBI:37565"/>
    </ligand>
</feature>
<evidence type="ECO:0000256" key="7">
    <source>
        <dbReference type="PIRSR" id="PIRSR006809-1"/>
    </source>
</evidence>
<organism evidence="11 12">
    <name type="scientific">Saliterribacillus persicus</name>
    <dbReference type="NCBI Taxonomy" id="930114"/>
    <lineage>
        <taxon>Bacteria</taxon>
        <taxon>Bacillati</taxon>
        <taxon>Bacillota</taxon>
        <taxon>Bacilli</taxon>
        <taxon>Bacillales</taxon>
        <taxon>Bacillaceae</taxon>
        <taxon>Saliterribacillus</taxon>
    </lineage>
</organism>
<dbReference type="InterPro" id="IPR032305">
    <property type="entry name" value="GTP-bd_M"/>
</dbReference>
<dbReference type="SUPFAM" id="SSF52540">
    <property type="entry name" value="P-loop containing nucleoside triphosphate hydrolases"/>
    <property type="match status" value="1"/>
</dbReference>
<reference evidence="11 12" key="1">
    <citation type="submission" date="2018-07" db="EMBL/GenBank/DDBJ databases">
        <title>Genomic Encyclopedia of Type Strains, Phase IV (KMG-IV): sequencing the most valuable type-strain genomes for metagenomic binning, comparative biology and taxonomic classification.</title>
        <authorList>
            <person name="Goeker M."/>
        </authorList>
    </citation>
    <scope>NUCLEOTIDE SEQUENCE [LARGE SCALE GENOMIC DNA]</scope>
    <source>
        <strain evidence="11 12">DSM 27696</strain>
    </source>
</reference>